<evidence type="ECO:0000256" key="1">
    <source>
        <dbReference type="SAM" id="SignalP"/>
    </source>
</evidence>
<name>A0A1G2UIM7_9BACT</name>
<gene>
    <name evidence="2" type="ORF">A3I86_01835</name>
</gene>
<evidence type="ECO:0008006" key="4">
    <source>
        <dbReference type="Google" id="ProtNLM"/>
    </source>
</evidence>
<feature type="chain" id="PRO_5009584747" description="DUF5666 domain-containing protein" evidence="1">
    <location>
        <begin position="34"/>
        <end position="176"/>
    </location>
</feature>
<dbReference type="Proteomes" id="UP000177096">
    <property type="component" value="Unassembled WGS sequence"/>
</dbReference>
<evidence type="ECO:0000313" key="2">
    <source>
        <dbReference type="EMBL" id="OHB09295.1"/>
    </source>
</evidence>
<comment type="caution">
    <text evidence="2">The sequence shown here is derived from an EMBL/GenBank/DDBJ whole genome shotgun (WGS) entry which is preliminary data.</text>
</comment>
<keyword evidence="1" id="KW-0732">Signal</keyword>
<accession>A0A1G2UIM7</accession>
<evidence type="ECO:0000313" key="3">
    <source>
        <dbReference type="Proteomes" id="UP000177096"/>
    </source>
</evidence>
<protein>
    <recommendedName>
        <fullName evidence="4">DUF5666 domain-containing protein</fullName>
    </recommendedName>
</protein>
<proteinExistence type="predicted"/>
<dbReference type="AlphaFoldDB" id="A0A1G2UIM7"/>
<reference evidence="2 3" key="1">
    <citation type="journal article" date="2016" name="Nat. Commun.">
        <title>Thousands of microbial genomes shed light on interconnected biogeochemical processes in an aquifer system.</title>
        <authorList>
            <person name="Anantharaman K."/>
            <person name="Brown C.T."/>
            <person name="Hug L.A."/>
            <person name="Sharon I."/>
            <person name="Castelle C.J."/>
            <person name="Probst A.J."/>
            <person name="Thomas B.C."/>
            <person name="Singh A."/>
            <person name="Wilkins M.J."/>
            <person name="Karaoz U."/>
            <person name="Brodie E.L."/>
            <person name="Williams K.H."/>
            <person name="Hubbard S.S."/>
            <person name="Banfield J.F."/>
        </authorList>
    </citation>
    <scope>NUCLEOTIDE SEQUENCE [LARGE SCALE GENOMIC DNA]</scope>
</reference>
<organism evidence="2 3">
    <name type="scientific">Candidatus Zambryskibacteria bacterium RIFCSPLOWO2_02_FULL_39_14</name>
    <dbReference type="NCBI Taxonomy" id="1802769"/>
    <lineage>
        <taxon>Bacteria</taxon>
        <taxon>Candidatus Zambryskiibacteriota</taxon>
    </lineage>
</organism>
<dbReference type="EMBL" id="MHWM01000006">
    <property type="protein sequence ID" value="OHB09295.1"/>
    <property type="molecule type" value="Genomic_DNA"/>
</dbReference>
<feature type="signal peptide" evidence="1">
    <location>
        <begin position="1"/>
        <end position="33"/>
    </location>
</feature>
<sequence length="176" mass="18857">MKTDLMFINKTLFATVIALCLLVTGIISNLAFANTANNDYVEPIKVKTENSMVVKDKSLEGSKINLSIDQSGSVKFGGAKFISLSGSNVSVTISGLPLTLVTNSNTQIIGVTSIGNINSDDILSGKGIIDQSTGTITLSLLRDESQSSVMITDLEKQIQSLLDQLRKLQAQFNSIR</sequence>